<evidence type="ECO:0000256" key="8">
    <source>
        <dbReference type="ARBA" id="ARBA00029321"/>
    </source>
</evidence>
<dbReference type="PROSITE" id="PS51463">
    <property type="entry name" value="P_GLUCOSE_ISOMERASE_3"/>
    <property type="match status" value="1"/>
</dbReference>
<comment type="similarity">
    <text evidence="2 9">Belongs to the GPI family.</text>
</comment>
<dbReference type="NCBIfam" id="NF001211">
    <property type="entry name" value="PRK00179.1"/>
    <property type="match status" value="1"/>
</dbReference>
<dbReference type="PROSITE" id="PS00174">
    <property type="entry name" value="P_GLUCOSE_ISOMERASE_2"/>
    <property type="match status" value="1"/>
</dbReference>
<dbReference type="GO" id="GO:0051156">
    <property type="term" value="P:glucose 6-phosphate metabolic process"/>
    <property type="evidence" value="ECO:0007669"/>
    <property type="project" value="TreeGrafter"/>
</dbReference>
<keyword evidence="11" id="KW-1185">Reference proteome</keyword>
<dbReference type="PRINTS" id="PR00662">
    <property type="entry name" value="G6PISOMERASE"/>
</dbReference>
<evidence type="ECO:0000313" key="11">
    <source>
        <dbReference type="Proteomes" id="UP001378592"/>
    </source>
</evidence>
<dbReference type="GO" id="GO:0005829">
    <property type="term" value="C:cytosol"/>
    <property type="evidence" value="ECO:0007669"/>
    <property type="project" value="TreeGrafter"/>
</dbReference>
<dbReference type="HAMAP" id="MF_00473">
    <property type="entry name" value="G6P_isomerase"/>
    <property type="match status" value="1"/>
</dbReference>
<dbReference type="GO" id="GO:0097367">
    <property type="term" value="F:carbohydrate derivative binding"/>
    <property type="evidence" value="ECO:0007669"/>
    <property type="project" value="InterPro"/>
</dbReference>
<evidence type="ECO:0000256" key="9">
    <source>
        <dbReference type="RuleBase" id="RU000612"/>
    </source>
</evidence>
<dbReference type="FunFam" id="3.40.50.10490:FF:000004">
    <property type="entry name" value="Glucose-6-phosphate isomerase"/>
    <property type="match status" value="1"/>
</dbReference>
<dbReference type="PANTHER" id="PTHR11469">
    <property type="entry name" value="GLUCOSE-6-PHOSPHATE ISOMERASE"/>
    <property type="match status" value="1"/>
</dbReference>
<comment type="caution">
    <text evidence="10">The sequence shown here is derived from an EMBL/GenBank/DDBJ whole genome shotgun (WGS) entry which is preliminary data.</text>
</comment>
<keyword evidence="7 9" id="KW-0413">Isomerase</keyword>
<dbReference type="Gene3D" id="1.10.1390.10">
    <property type="match status" value="1"/>
</dbReference>
<evidence type="ECO:0000256" key="2">
    <source>
        <dbReference type="ARBA" id="ARBA00006604"/>
    </source>
</evidence>
<evidence type="ECO:0000313" key="10">
    <source>
        <dbReference type="EMBL" id="KAK7791560.1"/>
    </source>
</evidence>
<dbReference type="GO" id="GO:0006094">
    <property type="term" value="P:gluconeogenesis"/>
    <property type="evidence" value="ECO:0007669"/>
    <property type="project" value="UniProtKB-KW"/>
</dbReference>
<dbReference type="CDD" id="cd05016">
    <property type="entry name" value="SIS_PGI_2"/>
    <property type="match status" value="1"/>
</dbReference>
<evidence type="ECO:0000256" key="5">
    <source>
        <dbReference type="ARBA" id="ARBA00022432"/>
    </source>
</evidence>
<comment type="catalytic activity">
    <reaction evidence="8 9">
        <text>alpha-D-glucose 6-phosphate = beta-D-fructose 6-phosphate</text>
        <dbReference type="Rhea" id="RHEA:11816"/>
        <dbReference type="ChEBI" id="CHEBI:57634"/>
        <dbReference type="ChEBI" id="CHEBI:58225"/>
        <dbReference type="EC" id="5.3.1.9"/>
    </reaction>
</comment>
<dbReference type="InterPro" id="IPR035476">
    <property type="entry name" value="SIS_PGI_1"/>
</dbReference>
<organism evidence="10 11">
    <name type="scientific">Gryllus longicercus</name>
    <dbReference type="NCBI Taxonomy" id="2509291"/>
    <lineage>
        <taxon>Eukaryota</taxon>
        <taxon>Metazoa</taxon>
        <taxon>Ecdysozoa</taxon>
        <taxon>Arthropoda</taxon>
        <taxon>Hexapoda</taxon>
        <taxon>Insecta</taxon>
        <taxon>Pterygota</taxon>
        <taxon>Neoptera</taxon>
        <taxon>Polyneoptera</taxon>
        <taxon>Orthoptera</taxon>
        <taxon>Ensifera</taxon>
        <taxon>Gryllidea</taxon>
        <taxon>Grylloidea</taxon>
        <taxon>Gryllidae</taxon>
        <taxon>Gryllinae</taxon>
        <taxon>Gryllus</taxon>
    </lineage>
</organism>
<dbReference type="InterPro" id="IPR023096">
    <property type="entry name" value="G6P_Isomerase_C"/>
</dbReference>
<dbReference type="PANTHER" id="PTHR11469:SF1">
    <property type="entry name" value="GLUCOSE-6-PHOSPHATE ISOMERASE"/>
    <property type="match status" value="1"/>
</dbReference>
<dbReference type="GO" id="GO:0048029">
    <property type="term" value="F:monosaccharide binding"/>
    <property type="evidence" value="ECO:0007669"/>
    <property type="project" value="TreeGrafter"/>
</dbReference>
<dbReference type="CDD" id="cd05015">
    <property type="entry name" value="SIS_PGI_1"/>
    <property type="match status" value="1"/>
</dbReference>
<evidence type="ECO:0000256" key="3">
    <source>
        <dbReference type="ARBA" id="ARBA00011952"/>
    </source>
</evidence>
<evidence type="ECO:0000256" key="1">
    <source>
        <dbReference type="ARBA" id="ARBA00004926"/>
    </source>
</evidence>
<dbReference type="SUPFAM" id="SSF53697">
    <property type="entry name" value="SIS domain"/>
    <property type="match status" value="1"/>
</dbReference>
<keyword evidence="6 9" id="KW-0324">Glycolysis</keyword>
<dbReference type="InterPro" id="IPR018189">
    <property type="entry name" value="Phosphoglucose_isomerase_CS"/>
</dbReference>
<name>A0AAN9YYI1_9ORTH</name>
<evidence type="ECO:0000256" key="7">
    <source>
        <dbReference type="ARBA" id="ARBA00023235"/>
    </source>
</evidence>
<sequence length="594" mass="67331">MMNIMDQGQFPPVGCPLVCPMTCPLAFDNLPLRDCMYLPRLTDEPAFIKLQEYYDQYGEHLYINQLMKINPLRFEQYSIILETPEDGDILIDFSKNRVNDDIMNLLFDLARARKVGCRREFMFQGMPVNFTEDRAVLHTALRNQSTTPVITDGENVMPKIHDVLNQMREFTEMVISGKWKGHTGREIEDIVNIGIGGSDLGPVMVTEALKPFKTRLKMHFVSNIDGTHLVEVLKKVNHATVLFIISSKTFTTIETITNANSAKKWFIEKSGNEEGVAKHFVAVSTNSPKVCSFGIDLKNMFVFWDWVGGRYSLWSAIGLAIALAIGFDNFEHLLEGAFFMDDHFRTTPLERNVPIILALIAFWYHNFYGAETYAIIPYDQYLHRFPAYLQQADMESNGKYVTRCSGNVTYTTGPVAWGEPGTNGQHAFFQLLHQGTHLIPVDFIIPAISHNPIEDNKHHKLLLANFVAQSEALMKGKTCMEAQKDLQCSGLTGEKMVQIVPHKIFEGNRPSNSIVVRKITPFTLGALIALYEHKIFVMGCIWDINSFDQMGVELGKELAKKIEPDLEDPREEITSHDPSTNGLINFIKTHFPIP</sequence>
<dbReference type="EMBL" id="JAZDUA010000523">
    <property type="protein sequence ID" value="KAK7791560.1"/>
    <property type="molecule type" value="Genomic_DNA"/>
</dbReference>
<reference evidence="10 11" key="1">
    <citation type="submission" date="2024-03" db="EMBL/GenBank/DDBJ databases">
        <title>The genome assembly and annotation of the cricket Gryllus longicercus Weissman &amp; Gray.</title>
        <authorList>
            <person name="Szrajer S."/>
            <person name="Gray D."/>
            <person name="Ylla G."/>
        </authorList>
    </citation>
    <scope>NUCLEOTIDE SEQUENCE [LARGE SCALE GENOMIC DNA]</scope>
    <source>
        <strain evidence="10">DAG 2021-001</strain>
        <tissue evidence="10">Whole body minus gut</tissue>
    </source>
</reference>
<dbReference type="GO" id="GO:0006096">
    <property type="term" value="P:glycolytic process"/>
    <property type="evidence" value="ECO:0007669"/>
    <property type="project" value="UniProtKB-KW"/>
</dbReference>
<proteinExistence type="inferred from homology"/>
<dbReference type="Pfam" id="PF00342">
    <property type="entry name" value="PGI"/>
    <property type="match status" value="1"/>
</dbReference>
<dbReference type="InterPro" id="IPR001672">
    <property type="entry name" value="G6P_Isomerase"/>
</dbReference>
<dbReference type="InterPro" id="IPR046348">
    <property type="entry name" value="SIS_dom_sf"/>
</dbReference>
<dbReference type="Gene3D" id="3.40.50.10490">
    <property type="entry name" value="Glucose-6-phosphate isomerase like protein, domain 1"/>
    <property type="match status" value="2"/>
</dbReference>
<evidence type="ECO:0000256" key="4">
    <source>
        <dbReference type="ARBA" id="ARBA00018388"/>
    </source>
</evidence>
<accession>A0AAN9YYI1</accession>
<dbReference type="AlphaFoldDB" id="A0AAN9YYI1"/>
<dbReference type="PROSITE" id="PS00765">
    <property type="entry name" value="P_GLUCOSE_ISOMERASE_1"/>
    <property type="match status" value="1"/>
</dbReference>
<protein>
    <recommendedName>
        <fullName evidence="4 9">Glucose-6-phosphate isomerase</fullName>
        <ecNumber evidence="3 9">5.3.1.9</ecNumber>
    </recommendedName>
</protein>
<dbReference type="FunFam" id="1.10.1390.10:FF:000001">
    <property type="entry name" value="Glucose-6-phosphate isomerase"/>
    <property type="match status" value="1"/>
</dbReference>
<keyword evidence="5 9" id="KW-0312">Gluconeogenesis</keyword>
<gene>
    <name evidence="10" type="ORF">R5R35_002852</name>
</gene>
<comment type="pathway">
    <text evidence="1 9">Carbohydrate degradation; glycolysis; D-glyceraldehyde 3-phosphate and glycerone phosphate from D-glucose: step 2/4.</text>
</comment>
<evidence type="ECO:0000256" key="6">
    <source>
        <dbReference type="ARBA" id="ARBA00023152"/>
    </source>
</evidence>
<dbReference type="InterPro" id="IPR035482">
    <property type="entry name" value="SIS_PGI_2"/>
</dbReference>
<dbReference type="Proteomes" id="UP001378592">
    <property type="component" value="Unassembled WGS sequence"/>
</dbReference>
<dbReference type="EC" id="5.3.1.9" evidence="3 9"/>
<dbReference type="GO" id="GO:0004347">
    <property type="term" value="F:glucose-6-phosphate isomerase activity"/>
    <property type="evidence" value="ECO:0007669"/>
    <property type="project" value="UniProtKB-EC"/>
</dbReference>